<keyword evidence="2" id="KW-1185">Reference proteome</keyword>
<comment type="caution">
    <text evidence="1">The sequence shown here is derived from an EMBL/GenBank/DDBJ whole genome shotgun (WGS) entry which is preliminary data.</text>
</comment>
<dbReference type="EMBL" id="CAJVPT010014210">
    <property type="protein sequence ID" value="CAG8602419.1"/>
    <property type="molecule type" value="Genomic_DNA"/>
</dbReference>
<organism evidence="1 2">
    <name type="scientific">Acaulospora colombiana</name>
    <dbReference type="NCBI Taxonomy" id="27376"/>
    <lineage>
        <taxon>Eukaryota</taxon>
        <taxon>Fungi</taxon>
        <taxon>Fungi incertae sedis</taxon>
        <taxon>Mucoromycota</taxon>
        <taxon>Glomeromycotina</taxon>
        <taxon>Glomeromycetes</taxon>
        <taxon>Diversisporales</taxon>
        <taxon>Acaulosporaceae</taxon>
        <taxon>Acaulospora</taxon>
    </lineage>
</organism>
<feature type="non-terminal residue" evidence="1">
    <location>
        <position position="1"/>
    </location>
</feature>
<dbReference type="Proteomes" id="UP000789525">
    <property type="component" value="Unassembled WGS sequence"/>
</dbReference>
<name>A0ACA9MQ61_9GLOM</name>
<sequence>VAWGVNYWSLEVMVRVYFAVDATIDVREEGLLAKLLGNLFQDDLARPDSGVNEDSSVLCCIAVGFGLLGATVPDIGSGRRANRLKPKTRHATGHYVTDQQFYLGISLAFTPPPTDRRFPHSPGSETMHPQDTTSENVFNILKVVCVPTVANSSDSDSCLILVFLVLDTQSGKPAVGVEVIISRAEGNGTSFSAMATGTTDADGRCTTLLPPQTLSAGIYKMTFATKAYFAETNRDTFFPAVEHPEQHYHIPLLLSPFSYTTYRGS</sequence>
<gene>
    <name evidence="1" type="ORF">ACOLOM_LOCUS6724</name>
</gene>
<accession>A0ACA9MQ61</accession>
<evidence type="ECO:0000313" key="1">
    <source>
        <dbReference type="EMBL" id="CAG8602419.1"/>
    </source>
</evidence>
<proteinExistence type="predicted"/>
<protein>
    <submittedName>
        <fullName evidence="1">14298_t:CDS:1</fullName>
    </submittedName>
</protein>
<reference evidence="1" key="1">
    <citation type="submission" date="2021-06" db="EMBL/GenBank/DDBJ databases">
        <authorList>
            <person name="Kallberg Y."/>
            <person name="Tangrot J."/>
            <person name="Rosling A."/>
        </authorList>
    </citation>
    <scope>NUCLEOTIDE SEQUENCE</scope>
    <source>
        <strain evidence="1">CL356</strain>
    </source>
</reference>
<evidence type="ECO:0000313" key="2">
    <source>
        <dbReference type="Proteomes" id="UP000789525"/>
    </source>
</evidence>